<sequence length="475" mass="51152">MSLPRIVIAGPASGVGKTTIASAFIADLLSQGLKVQPFKVGPDYIDPAHLATTAAQACYNLDTWMMPPARMLSIFQRHASRADIAVIEGVMGLYDGARSTDEQGSTAEIAKLLRAPVILVIDAGAMARSAAALVLGFQKLDPGVHLIGVIANRVGGAGHARLLQEAIEAETGIPLLGYLSRARAPFIPERHLGLIPAAEHSLSSAQLAALTEQFRQTCDSQRILQLALKAPELLQPEENAAEGIEALSGPPIRIALAQDEAFNFYYPDTLDLLRDNGAELIPFSPLHDQELPEGIAGIYIGGGFPEVHARALAANIRLRTALASLLAHNIPCYAECGGLMYLCQSIHTASGEVFPMVGALDRQSLMSQTTGKLTLGYREARALRDTLLMRKGEVIRGHEFHYSVLERSATQEEAAYTFTGHEQVEGFARGNLLASYVHLSFSSFPYAAQRFVTAARSWLASNFSPPLPANDQTHR</sequence>
<feature type="active site" description="Nucleophile" evidence="7">
    <location>
        <position position="336"/>
    </location>
</feature>
<keyword evidence="3 7" id="KW-0547">Nucleotide-binding</keyword>
<comment type="catalytic activity">
    <reaction evidence="7">
        <text>cob(II)yrinate + 2 L-glutamine + 2 ATP + 2 H2O = cob(II)yrinate a,c diamide + 2 L-glutamate + 2 ADP + 2 phosphate + 2 H(+)</text>
        <dbReference type="Rhea" id="RHEA:26289"/>
        <dbReference type="ChEBI" id="CHEBI:15377"/>
        <dbReference type="ChEBI" id="CHEBI:15378"/>
        <dbReference type="ChEBI" id="CHEBI:29985"/>
        <dbReference type="ChEBI" id="CHEBI:30616"/>
        <dbReference type="ChEBI" id="CHEBI:43474"/>
        <dbReference type="ChEBI" id="CHEBI:58359"/>
        <dbReference type="ChEBI" id="CHEBI:58537"/>
        <dbReference type="ChEBI" id="CHEBI:58894"/>
        <dbReference type="ChEBI" id="CHEBI:456216"/>
        <dbReference type="EC" id="6.3.5.11"/>
    </reaction>
</comment>
<feature type="domain" description="CobB/CobQ-like glutamine amidotransferase" evidence="9">
    <location>
        <begin position="253"/>
        <end position="443"/>
    </location>
</feature>
<evidence type="ECO:0000259" key="8">
    <source>
        <dbReference type="Pfam" id="PF01656"/>
    </source>
</evidence>
<dbReference type="HAMAP" id="MF_00027">
    <property type="entry name" value="CobB_CbiA"/>
    <property type="match status" value="1"/>
</dbReference>
<keyword evidence="5 7" id="KW-0460">Magnesium</keyword>
<dbReference type="UniPathway" id="UPA00148">
    <property type="reaction ID" value="UER00231"/>
</dbReference>
<keyword evidence="6 7" id="KW-0315">Glutamine amidotransferase</keyword>
<dbReference type="CDD" id="cd05388">
    <property type="entry name" value="CobB_N"/>
    <property type="match status" value="1"/>
</dbReference>
<comment type="miscellaneous">
    <text evidence="7">The a and c carboxylates of cobyrinate are activated for nucleophilic attack via formation of a phosphorylated intermediate by ATP. CbiA catalyzes first the amidation of the c-carboxylate, and then that of the a-carboxylate.</text>
</comment>
<comment type="domain">
    <text evidence="7">Comprises of two domains. The C-terminal domain contains the binding site for glutamine and catalyzes the hydrolysis of this substrate to glutamate and ammonia. The N-terminal domain is anticipated to bind ATP and cobyrinate and catalyzes the ultimate synthesis of the diamide product. The ammonia produced via the glutaminase domain is probably translocated to the adjacent domain via a molecular tunnel, where it reacts with an activated intermediate.</text>
</comment>
<dbReference type="EC" id="6.3.5.11" evidence="7"/>
<evidence type="ECO:0000256" key="1">
    <source>
        <dbReference type="ARBA" id="ARBA00001946"/>
    </source>
</evidence>
<keyword evidence="4 7" id="KW-0067">ATP-binding</keyword>
<feature type="site" description="Increases nucleophilicity of active site Cys" evidence="7">
    <location>
        <position position="438"/>
    </location>
</feature>
<evidence type="ECO:0000256" key="3">
    <source>
        <dbReference type="ARBA" id="ARBA00022741"/>
    </source>
</evidence>
<dbReference type="SUPFAM" id="SSF52540">
    <property type="entry name" value="P-loop containing nucleoside triphosphate hydrolases"/>
    <property type="match status" value="1"/>
</dbReference>
<dbReference type="NCBIfam" id="NF002204">
    <property type="entry name" value="PRK01077.1"/>
    <property type="match status" value="1"/>
</dbReference>
<dbReference type="InterPro" id="IPR011698">
    <property type="entry name" value="GATase_3"/>
</dbReference>
<keyword evidence="2 7" id="KW-0436">Ligase</keyword>
<dbReference type="KEGG" id="kbs:EPA93_17080"/>
<evidence type="ECO:0000256" key="7">
    <source>
        <dbReference type="HAMAP-Rule" id="MF_00027"/>
    </source>
</evidence>
<dbReference type="Pfam" id="PF07685">
    <property type="entry name" value="GATase_3"/>
    <property type="match status" value="1"/>
</dbReference>
<dbReference type="CDD" id="cd03130">
    <property type="entry name" value="GATase1_CobB"/>
    <property type="match status" value="1"/>
</dbReference>
<dbReference type="InterPro" id="IPR004484">
    <property type="entry name" value="CbiA/CobB_synth"/>
</dbReference>
<dbReference type="Gene3D" id="3.40.50.300">
    <property type="entry name" value="P-loop containing nucleotide triphosphate hydrolases"/>
    <property type="match status" value="1"/>
</dbReference>
<dbReference type="Proteomes" id="UP000290365">
    <property type="component" value="Chromosome"/>
</dbReference>
<dbReference type="NCBIfam" id="TIGR00379">
    <property type="entry name" value="cobB"/>
    <property type="match status" value="1"/>
</dbReference>
<dbReference type="SUPFAM" id="SSF52317">
    <property type="entry name" value="Class I glutamine amidotransferase-like"/>
    <property type="match status" value="1"/>
</dbReference>
<proteinExistence type="inferred from homology"/>
<evidence type="ECO:0000313" key="11">
    <source>
        <dbReference type="Proteomes" id="UP000290365"/>
    </source>
</evidence>
<dbReference type="InterPro" id="IPR002586">
    <property type="entry name" value="CobQ/CobB/MinD/ParA_Nub-bd_dom"/>
</dbReference>
<accession>A0A4P6JQS1</accession>
<dbReference type="PROSITE" id="PS51274">
    <property type="entry name" value="GATASE_COBBQ"/>
    <property type="match status" value="1"/>
</dbReference>
<protein>
    <recommendedName>
        <fullName evidence="7">Cobyrinate a,c-diamide synthase</fullName>
        <ecNumber evidence="7">6.3.5.11</ecNumber>
    </recommendedName>
    <alternativeName>
        <fullName evidence="7">Cobyrinic acid a,c-diamide synthetase</fullName>
    </alternativeName>
</protein>
<evidence type="ECO:0000256" key="6">
    <source>
        <dbReference type="ARBA" id="ARBA00022962"/>
    </source>
</evidence>
<dbReference type="GO" id="GO:0009236">
    <property type="term" value="P:cobalamin biosynthetic process"/>
    <property type="evidence" value="ECO:0007669"/>
    <property type="project" value="UniProtKB-UniRule"/>
</dbReference>
<evidence type="ECO:0000256" key="2">
    <source>
        <dbReference type="ARBA" id="ARBA00022598"/>
    </source>
</evidence>
<dbReference type="Pfam" id="PF01656">
    <property type="entry name" value="CbiA"/>
    <property type="match status" value="1"/>
</dbReference>
<comment type="function">
    <text evidence="7">Catalyzes the ATP-dependent amidation of the two carboxylate groups at positions a and c of cobyrinate, using either L-glutamine or ammonia as the nitrogen source.</text>
</comment>
<dbReference type="AlphaFoldDB" id="A0A4P6JQS1"/>
<dbReference type="Gene3D" id="3.40.50.880">
    <property type="match status" value="1"/>
</dbReference>
<comment type="pathway">
    <text evidence="7">Cofactor biosynthesis; adenosylcobalamin biosynthesis; cob(II)yrinate a,c-diamide from sirohydrochlorin (anaerobic route): step 10/10.</text>
</comment>
<name>A0A4P6JQS1_KTERU</name>
<evidence type="ECO:0000256" key="4">
    <source>
        <dbReference type="ARBA" id="ARBA00022840"/>
    </source>
</evidence>
<dbReference type="InterPro" id="IPR027417">
    <property type="entry name" value="P-loop_NTPase"/>
</dbReference>
<keyword evidence="7" id="KW-0169">Cobalamin biosynthesis</keyword>
<reference evidence="10 11" key="1">
    <citation type="submission" date="2019-01" db="EMBL/GenBank/DDBJ databases">
        <title>Ktedonosporobacter rubrisoli SCAWS-G2.</title>
        <authorList>
            <person name="Huang Y."/>
            <person name="Yan B."/>
        </authorList>
    </citation>
    <scope>NUCLEOTIDE SEQUENCE [LARGE SCALE GENOMIC DNA]</scope>
    <source>
        <strain evidence="10 11">SCAWS-G2</strain>
    </source>
</reference>
<dbReference type="PANTHER" id="PTHR43873:SF1">
    <property type="entry name" value="COBYRINATE A,C-DIAMIDE SYNTHASE"/>
    <property type="match status" value="1"/>
</dbReference>
<dbReference type="GO" id="GO:0005524">
    <property type="term" value="F:ATP binding"/>
    <property type="evidence" value="ECO:0007669"/>
    <property type="project" value="UniProtKB-UniRule"/>
</dbReference>
<comment type="cofactor">
    <cofactor evidence="1 7">
        <name>Mg(2+)</name>
        <dbReference type="ChEBI" id="CHEBI:18420"/>
    </cofactor>
</comment>
<feature type="domain" description="CobQ/CobB/MinD/ParA nucleotide binding" evidence="8">
    <location>
        <begin position="6"/>
        <end position="182"/>
    </location>
</feature>
<organism evidence="10 11">
    <name type="scientific">Ktedonosporobacter rubrisoli</name>
    <dbReference type="NCBI Taxonomy" id="2509675"/>
    <lineage>
        <taxon>Bacteria</taxon>
        <taxon>Bacillati</taxon>
        <taxon>Chloroflexota</taxon>
        <taxon>Ktedonobacteria</taxon>
        <taxon>Ktedonobacterales</taxon>
        <taxon>Ktedonosporobacteraceae</taxon>
        <taxon>Ktedonosporobacter</taxon>
    </lineage>
</organism>
<dbReference type="PANTHER" id="PTHR43873">
    <property type="entry name" value="COBYRINATE A,C-DIAMIDE SYNTHASE"/>
    <property type="match status" value="1"/>
</dbReference>
<dbReference type="InterPro" id="IPR029062">
    <property type="entry name" value="Class_I_gatase-like"/>
</dbReference>
<dbReference type="GO" id="GO:0042242">
    <property type="term" value="F:cobyrinic acid a,c-diamide synthase activity"/>
    <property type="evidence" value="ECO:0007669"/>
    <property type="project" value="UniProtKB-UniRule"/>
</dbReference>
<dbReference type="EMBL" id="CP035758">
    <property type="protein sequence ID" value="QBD77613.1"/>
    <property type="molecule type" value="Genomic_DNA"/>
</dbReference>
<evidence type="ECO:0000256" key="5">
    <source>
        <dbReference type="ARBA" id="ARBA00022842"/>
    </source>
</evidence>
<keyword evidence="11" id="KW-1185">Reference proteome</keyword>
<evidence type="ECO:0000259" key="9">
    <source>
        <dbReference type="Pfam" id="PF07685"/>
    </source>
</evidence>
<dbReference type="OrthoDB" id="9764035at2"/>
<gene>
    <name evidence="7" type="primary">cbiA</name>
    <name evidence="10" type="ORF">EPA93_17080</name>
</gene>
<evidence type="ECO:0000313" key="10">
    <source>
        <dbReference type="EMBL" id="QBD77613.1"/>
    </source>
</evidence>
<dbReference type="RefSeq" id="WP_129888668.1">
    <property type="nucleotide sequence ID" value="NZ_CP035758.1"/>
</dbReference>
<comment type="similarity">
    <text evidence="7">Belongs to the CobB/CbiA family.</text>
</comment>